<name>A0A8E2EQQ1_9PEZI</name>
<sequence>MLQHSSTPKEALQQLTAAEHDVRTTPHPQAQIPAKRLVRLTRHGGWDRRLSVQVQQRGVEDAAVERCGRGAGAGSVALARACWRDSVVAVSSVPLGVCCVGDPACRHASFEDVEGTIDFMDIPLGKRNTARQLASYIPPDLAVGLKDVSLRMPSSGCIKSE</sequence>
<dbReference type="AlphaFoldDB" id="A0A8E2EQQ1"/>
<reference evidence="1 2" key="1">
    <citation type="journal article" date="2016" name="Nat. Commun.">
        <title>Ectomycorrhizal ecology is imprinted in the genome of the dominant symbiotic fungus Cenococcum geophilum.</title>
        <authorList>
            <consortium name="DOE Joint Genome Institute"/>
            <person name="Peter M."/>
            <person name="Kohler A."/>
            <person name="Ohm R.A."/>
            <person name="Kuo A."/>
            <person name="Krutzmann J."/>
            <person name="Morin E."/>
            <person name="Arend M."/>
            <person name="Barry K.W."/>
            <person name="Binder M."/>
            <person name="Choi C."/>
            <person name="Clum A."/>
            <person name="Copeland A."/>
            <person name="Grisel N."/>
            <person name="Haridas S."/>
            <person name="Kipfer T."/>
            <person name="LaButti K."/>
            <person name="Lindquist E."/>
            <person name="Lipzen A."/>
            <person name="Maire R."/>
            <person name="Meier B."/>
            <person name="Mihaltcheva S."/>
            <person name="Molinier V."/>
            <person name="Murat C."/>
            <person name="Poggeler S."/>
            <person name="Quandt C.A."/>
            <person name="Sperisen C."/>
            <person name="Tritt A."/>
            <person name="Tisserant E."/>
            <person name="Crous P.W."/>
            <person name="Henrissat B."/>
            <person name="Nehls U."/>
            <person name="Egli S."/>
            <person name="Spatafora J.W."/>
            <person name="Grigoriev I.V."/>
            <person name="Martin F.M."/>
        </authorList>
    </citation>
    <scope>NUCLEOTIDE SEQUENCE [LARGE SCALE GENOMIC DNA]</scope>
    <source>
        <strain evidence="1 2">CBS 207.34</strain>
    </source>
</reference>
<accession>A0A8E2EQQ1</accession>
<gene>
    <name evidence="1" type="ORF">AOQ84DRAFT_368662</name>
</gene>
<dbReference type="EMBL" id="KV750809">
    <property type="protein sequence ID" value="OCL03099.1"/>
    <property type="molecule type" value="Genomic_DNA"/>
</dbReference>
<protein>
    <submittedName>
        <fullName evidence="1">Uncharacterized protein</fullName>
    </submittedName>
</protein>
<evidence type="ECO:0000313" key="2">
    <source>
        <dbReference type="Proteomes" id="UP000250140"/>
    </source>
</evidence>
<keyword evidence="2" id="KW-1185">Reference proteome</keyword>
<proteinExistence type="predicted"/>
<organism evidence="1 2">
    <name type="scientific">Glonium stellatum</name>
    <dbReference type="NCBI Taxonomy" id="574774"/>
    <lineage>
        <taxon>Eukaryota</taxon>
        <taxon>Fungi</taxon>
        <taxon>Dikarya</taxon>
        <taxon>Ascomycota</taxon>
        <taxon>Pezizomycotina</taxon>
        <taxon>Dothideomycetes</taxon>
        <taxon>Pleosporomycetidae</taxon>
        <taxon>Gloniales</taxon>
        <taxon>Gloniaceae</taxon>
        <taxon>Glonium</taxon>
    </lineage>
</organism>
<evidence type="ECO:0000313" key="1">
    <source>
        <dbReference type="EMBL" id="OCL03099.1"/>
    </source>
</evidence>
<dbReference type="Proteomes" id="UP000250140">
    <property type="component" value="Unassembled WGS sequence"/>
</dbReference>